<accession>A0ABX0HAL7</accession>
<reference evidence="1 2" key="1">
    <citation type="submission" date="2020-03" db="EMBL/GenBank/DDBJ databases">
        <title>Cyclobacterium plantarum sp. nov., a marine bacterium isolated from a coastal-marine wetland.</title>
        <authorList>
            <person name="Sanchez-Porro C."/>
            <person name="Ventosa A."/>
            <person name="Amoozegar M."/>
        </authorList>
    </citation>
    <scope>NUCLEOTIDE SEQUENCE [LARGE SCALE GENOMIC DNA]</scope>
    <source>
        <strain evidence="1 2">GBPx2</strain>
    </source>
</reference>
<proteinExistence type="predicted"/>
<name>A0ABX0HAL7_9BACT</name>
<keyword evidence="2" id="KW-1185">Reference proteome</keyword>
<dbReference type="EMBL" id="JAANYN010000004">
    <property type="protein sequence ID" value="NHE57437.1"/>
    <property type="molecule type" value="Genomic_DNA"/>
</dbReference>
<dbReference type="Proteomes" id="UP000649799">
    <property type="component" value="Unassembled WGS sequence"/>
</dbReference>
<sequence>MKNMKINFLFALVLLGFISCQPEENLVNDVGPSYDLYQSSDFNFEGKATFQVLANGEVELLVQLFGDKSNDPYFYTGHLHFGSFDQGDAPIAHALNPIDSRTLESRTVLGKLSNGKEFDLEAINDFDGHIKVHLADQGPDYNIILVSGNIGRNDNSREAFNAEQLTLCSPYFPAESF</sequence>
<evidence type="ECO:0000313" key="1">
    <source>
        <dbReference type="EMBL" id="NHE57437.1"/>
    </source>
</evidence>
<evidence type="ECO:0008006" key="3">
    <source>
        <dbReference type="Google" id="ProtNLM"/>
    </source>
</evidence>
<dbReference type="PROSITE" id="PS51257">
    <property type="entry name" value="PROKAR_LIPOPROTEIN"/>
    <property type="match status" value="1"/>
</dbReference>
<comment type="caution">
    <text evidence="1">The sequence shown here is derived from an EMBL/GenBank/DDBJ whole genome shotgun (WGS) entry which is preliminary data.</text>
</comment>
<evidence type="ECO:0000313" key="2">
    <source>
        <dbReference type="Proteomes" id="UP000649799"/>
    </source>
</evidence>
<gene>
    <name evidence="1" type="ORF">G9Q97_11520</name>
</gene>
<organism evidence="1 2">
    <name type="scientific">Cyclobacterium plantarum</name>
    <dbReference type="NCBI Taxonomy" id="2716263"/>
    <lineage>
        <taxon>Bacteria</taxon>
        <taxon>Pseudomonadati</taxon>
        <taxon>Bacteroidota</taxon>
        <taxon>Cytophagia</taxon>
        <taxon>Cytophagales</taxon>
        <taxon>Cyclobacteriaceae</taxon>
        <taxon>Cyclobacterium</taxon>
    </lineage>
</organism>
<protein>
    <recommendedName>
        <fullName evidence="3">CHRD domain-containing protein</fullName>
    </recommendedName>
</protein>